<dbReference type="EMBL" id="LAZR01009895">
    <property type="protein sequence ID" value="KKM70020.1"/>
    <property type="molecule type" value="Genomic_DNA"/>
</dbReference>
<keyword evidence="1" id="KW-1133">Transmembrane helix</keyword>
<accession>A0A0F9M022</accession>
<sequence length="117" mass="12819">TLSIALSIPSVTIQATHCDNNTSHYIKNGSIASLSASLIAYGVNFMQEAFKTVQIVRDNNRNDDYRKLNQPIFIQLAVGLALIGTGILLGYKPTKKLFATLLSNDNKPKIKTPTNIK</sequence>
<organism evidence="2">
    <name type="scientific">marine sediment metagenome</name>
    <dbReference type="NCBI Taxonomy" id="412755"/>
    <lineage>
        <taxon>unclassified sequences</taxon>
        <taxon>metagenomes</taxon>
        <taxon>ecological metagenomes</taxon>
    </lineage>
</organism>
<proteinExistence type="predicted"/>
<dbReference type="AlphaFoldDB" id="A0A0F9M022"/>
<feature type="non-terminal residue" evidence="2">
    <location>
        <position position="1"/>
    </location>
</feature>
<evidence type="ECO:0000256" key="1">
    <source>
        <dbReference type="SAM" id="Phobius"/>
    </source>
</evidence>
<protein>
    <submittedName>
        <fullName evidence="2">Uncharacterized protein</fullName>
    </submittedName>
</protein>
<reference evidence="2" key="1">
    <citation type="journal article" date="2015" name="Nature">
        <title>Complex archaea that bridge the gap between prokaryotes and eukaryotes.</title>
        <authorList>
            <person name="Spang A."/>
            <person name="Saw J.H."/>
            <person name="Jorgensen S.L."/>
            <person name="Zaremba-Niedzwiedzka K."/>
            <person name="Martijn J."/>
            <person name="Lind A.E."/>
            <person name="van Eijk R."/>
            <person name="Schleper C."/>
            <person name="Guy L."/>
            <person name="Ettema T.J."/>
        </authorList>
    </citation>
    <scope>NUCLEOTIDE SEQUENCE</scope>
</reference>
<gene>
    <name evidence="2" type="ORF">LCGC14_1444970</name>
</gene>
<keyword evidence="1" id="KW-0812">Transmembrane</keyword>
<feature type="transmembrane region" description="Helical" evidence="1">
    <location>
        <begin position="72"/>
        <end position="91"/>
    </location>
</feature>
<comment type="caution">
    <text evidence="2">The sequence shown here is derived from an EMBL/GenBank/DDBJ whole genome shotgun (WGS) entry which is preliminary data.</text>
</comment>
<name>A0A0F9M022_9ZZZZ</name>
<evidence type="ECO:0000313" key="2">
    <source>
        <dbReference type="EMBL" id="KKM70020.1"/>
    </source>
</evidence>
<keyword evidence="1" id="KW-0472">Membrane</keyword>